<dbReference type="Proteomes" id="UP000030437">
    <property type="component" value="Unassembled WGS sequence"/>
</dbReference>
<feature type="DNA-binding region" description="OmpR/PhoB-type" evidence="8">
    <location>
        <begin position="126"/>
        <end position="226"/>
    </location>
</feature>
<evidence type="ECO:0000259" key="9">
    <source>
        <dbReference type="PROSITE" id="PS50110"/>
    </source>
</evidence>
<dbReference type="CDD" id="cd00383">
    <property type="entry name" value="trans_reg_C"/>
    <property type="match status" value="1"/>
</dbReference>
<dbReference type="SMART" id="SM00448">
    <property type="entry name" value="REC"/>
    <property type="match status" value="1"/>
</dbReference>
<reference evidence="11 12" key="1">
    <citation type="submission" date="2014-02" db="EMBL/GenBank/DDBJ databases">
        <title>Draft genome sequence of Lysinibacillus odysseyi NBRC 100172.</title>
        <authorList>
            <person name="Zhang F."/>
            <person name="Wang G."/>
            <person name="Zhang L."/>
        </authorList>
    </citation>
    <scope>NUCLEOTIDE SEQUENCE [LARGE SCALE GENOMIC DNA]</scope>
    <source>
        <strain evidence="11 12">NBRC 100172</strain>
    </source>
</reference>
<dbReference type="Pfam" id="PF00072">
    <property type="entry name" value="Response_reg"/>
    <property type="match status" value="1"/>
</dbReference>
<dbReference type="Gene3D" id="3.40.50.2300">
    <property type="match status" value="1"/>
</dbReference>
<accession>A0A0A3IBB8</accession>
<evidence type="ECO:0000256" key="1">
    <source>
        <dbReference type="ARBA" id="ARBA00004496"/>
    </source>
</evidence>
<dbReference type="SUPFAM" id="SSF52172">
    <property type="entry name" value="CheY-like"/>
    <property type="match status" value="1"/>
</dbReference>
<dbReference type="Gene3D" id="6.10.250.690">
    <property type="match status" value="1"/>
</dbReference>
<dbReference type="PROSITE" id="PS50110">
    <property type="entry name" value="RESPONSE_REGULATORY"/>
    <property type="match status" value="1"/>
</dbReference>
<keyword evidence="3" id="KW-0902">Two-component regulatory system</keyword>
<sequence length="226" mass="26313">MNQKIMIVEDDPILQSVLCDYLTKASFDISAVGSAEEAMERFMRDYPCMILLDLVLPGMSGEEFCKWIRSHTNQDVSIIMMTAKRSVEDKINGLRIGADDYLIKPFQLEELLAHMEAVLRRTGLFCQKIIHHGLCIKPRKGEVLLNGEKIHLTKHEFMLLYYFMDHPNIIISREDLIVQLYPNIEREILDRTIDVHIKKLRSKIEQDVKNPRRIITVRGLGYQFIP</sequence>
<dbReference type="InterPro" id="IPR001867">
    <property type="entry name" value="OmpR/PhoB-type_DNA-bd"/>
</dbReference>
<dbReference type="GO" id="GO:0006355">
    <property type="term" value="P:regulation of DNA-templated transcription"/>
    <property type="evidence" value="ECO:0007669"/>
    <property type="project" value="InterPro"/>
</dbReference>
<dbReference type="PANTHER" id="PTHR48111:SF40">
    <property type="entry name" value="PHOSPHATE REGULON TRANSCRIPTIONAL REGULATORY PROTEIN PHOB"/>
    <property type="match status" value="1"/>
</dbReference>
<feature type="domain" description="Response regulatory" evidence="9">
    <location>
        <begin position="4"/>
        <end position="119"/>
    </location>
</feature>
<dbReference type="AlphaFoldDB" id="A0A0A3IBB8"/>
<dbReference type="Gene3D" id="1.10.10.10">
    <property type="entry name" value="Winged helix-like DNA-binding domain superfamily/Winged helix DNA-binding domain"/>
    <property type="match status" value="1"/>
</dbReference>
<evidence type="ECO:0000256" key="2">
    <source>
        <dbReference type="ARBA" id="ARBA00022553"/>
    </source>
</evidence>
<dbReference type="GO" id="GO:0032993">
    <property type="term" value="C:protein-DNA complex"/>
    <property type="evidence" value="ECO:0007669"/>
    <property type="project" value="TreeGrafter"/>
</dbReference>
<dbReference type="Pfam" id="PF00486">
    <property type="entry name" value="Trans_reg_C"/>
    <property type="match status" value="1"/>
</dbReference>
<keyword evidence="6" id="KW-0804">Transcription</keyword>
<protein>
    <submittedName>
        <fullName evidence="11">Transcriptional regulator</fullName>
    </submittedName>
</protein>
<name>A0A0A3IBB8_9BACI</name>
<evidence type="ECO:0000256" key="4">
    <source>
        <dbReference type="ARBA" id="ARBA00023015"/>
    </source>
</evidence>
<keyword evidence="5 8" id="KW-0238">DNA-binding</keyword>
<dbReference type="SMART" id="SM00862">
    <property type="entry name" value="Trans_reg_C"/>
    <property type="match status" value="1"/>
</dbReference>
<dbReference type="InterPro" id="IPR036388">
    <property type="entry name" value="WH-like_DNA-bd_sf"/>
</dbReference>
<feature type="modified residue" description="4-aspartylphosphate" evidence="7">
    <location>
        <position position="53"/>
    </location>
</feature>
<dbReference type="STRING" id="1220589.CD32_22280"/>
<dbReference type="InterPro" id="IPR039420">
    <property type="entry name" value="WalR-like"/>
</dbReference>
<dbReference type="InterPro" id="IPR001789">
    <property type="entry name" value="Sig_transdc_resp-reg_receiver"/>
</dbReference>
<dbReference type="GO" id="GO:0005829">
    <property type="term" value="C:cytosol"/>
    <property type="evidence" value="ECO:0007669"/>
    <property type="project" value="TreeGrafter"/>
</dbReference>
<keyword evidence="12" id="KW-1185">Reference proteome</keyword>
<evidence type="ECO:0000313" key="11">
    <source>
        <dbReference type="EMBL" id="KGR82024.1"/>
    </source>
</evidence>
<evidence type="ECO:0000313" key="12">
    <source>
        <dbReference type="Proteomes" id="UP000030437"/>
    </source>
</evidence>
<dbReference type="eggNOG" id="COG0745">
    <property type="taxonomic scope" value="Bacteria"/>
</dbReference>
<dbReference type="PROSITE" id="PS51755">
    <property type="entry name" value="OMPR_PHOB"/>
    <property type="match status" value="1"/>
</dbReference>
<gene>
    <name evidence="11" type="ORF">CD32_22280</name>
</gene>
<comment type="subcellular location">
    <subcellularLocation>
        <location evidence="1">Cytoplasm</location>
    </subcellularLocation>
</comment>
<proteinExistence type="predicted"/>
<keyword evidence="2 7" id="KW-0597">Phosphoprotein</keyword>
<evidence type="ECO:0000256" key="5">
    <source>
        <dbReference type="ARBA" id="ARBA00023125"/>
    </source>
</evidence>
<dbReference type="InterPro" id="IPR011006">
    <property type="entry name" value="CheY-like_superfamily"/>
</dbReference>
<dbReference type="SUPFAM" id="SSF46894">
    <property type="entry name" value="C-terminal effector domain of the bipartite response regulators"/>
    <property type="match status" value="1"/>
</dbReference>
<dbReference type="EMBL" id="JPVP01000060">
    <property type="protein sequence ID" value="KGR82024.1"/>
    <property type="molecule type" value="Genomic_DNA"/>
</dbReference>
<keyword evidence="4" id="KW-0805">Transcription regulation</keyword>
<organism evidence="11 12">
    <name type="scientific">Lysinibacillus odysseyi 34hs-1 = NBRC 100172</name>
    <dbReference type="NCBI Taxonomy" id="1220589"/>
    <lineage>
        <taxon>Bacteria</taxon>
        <taxon>Bacillati</taxon>
        <taxon>Bacillota</taxon>
        <taxon>Bacilli</taxon>
        <taxon>Bacillales</taxon>
        <taxon>Bacillaceae</taxon>
        <taxon>Lysinibacillus</taxon>
    </lineage>
</organism>
<dbReference type="GO" id="GO:0000976">
    <property type="term" value="F:transcription cis-regulatory region binding"/>
    <property type="evidence" value="ECO:0007669"/>
    <property type="project" value="TreeGrafter"/>
</dbReference>
<dbReference type="OrthoDB" id="2578266at2"/>
<comment type="caution">
    <text evidence="11">The sequence shown here is derived from an EMBL/GenBank/DDBJ whole genome shotgun (WGS) entry which is preliminary data.</text>
</comment>
<evidence type="ECO:0000259" key="10">
    <source>
        <dbReference type="PROSITE" id="PS51755"/>
    </source>
</evidence>
<evidence type="ECO:0000256" key="6">
    <source>
        <dbReference type="ARBA" id="ARBA00023163"/>
    </source>
</evidence>
<feature type="domain" description="OmpR/PhoB-type" evidence="10">
    <location>
        <begin position="126"/>
        <end position="226"/>
    </location>
</feature>
<evidence type="ECO:0000256" key="8">
    <source>
        <dbReference type="PROSITE-ProRule" id="PRU01091"/>
    </source>
</evidence>
<dbReference type="GO" id="GO:0000156">
    <property type="term" value="F:phosphorelay response regulator activity"/>
    <property type="evidence" value="ECO:0007669"/>
    <property type="project" value="TreeGrafter"/>
</dbReference>
<evidence type="ECO:0000256" key="3">
    <source>
        <dbReference type="ARBA" id="ARBA00023012"/>
    </source>
</evidence>
<evidence type="ECO:0000256" key="7">
    <source>
        <dbReference type="PROSITE-ProRule" id="PRU00169"/>
    </source>
</evidence>
<dbReference type="PANTHER" id="PTHR48111">
    <property type="entry name" value="REGULATOR OF RPOS"/>
    <property type="match status" value="1"/>
</dbReference>
<dbReference type="RefSeq" id="WP_036159167.1">
    <property type="nucleotide sequence ID" value="NZ_AVCX01000001.1"/>
</dbReference>
<dbReference type="InterPro" id="IPR016032">
    <property type="entry name" value="Sig_transdc_resp-reg_C-effctor"/>
</dbReference>
<dbReference type="CDD" id="cd17574">
    <property type="entry name" value="REC_OmpR"/>
    <property type="match status" value="1"/>
</dbReference>